<dbReference type="Pfam" id="PF07690">
    <property type="entry name" value="MFS_1"/>
    <property type="match status" value="1"/>
</dbReference>
<dbReference type="GO" id="GO:0016020">
    <property type="term" value="C:membrane"/>
    <property type="evidence" value="ECO:0007669"/>
    <property type="project" value="UniProtKB-SubCell"/>
</dbReference>
<feature type="transmembrane region" description="Helical" evidence="7">
    <location>
        <begin position="131"/>
        <end position="152"/>
    </location>
</feature>
<evidence type="ECO:0000256" key="2">
    <source>
        <dbReference type="ARBA" id="ARBA00008432"/>
    </source>
</evidence>
<dbReference type="GO" id="GO:0015112">
    <property type="term" value="F:nitrate transmembrane transporter activity"/>
    <property type="evidence" value="ECO:0007669"/>
    <property type="project" value="InterPro"/>
</dbReference>
<evidence type="ECO:0000256" key="1">
    <source>
        <dbReference type="ARBA" id="ARBA00004141"/>
    </source>
</evidence>
<feature type="transmembrane region" description="Helical" evidence="7">
    <location>
        <begin position="101"/>
        <end position="119"/>
    </location>
</feature>
<dbReference type="RefSeq" id="WP_179444516.1">
    <property type="nucleotide sequence ID" value="NZ_JACBZS010000001.1"/>
</dbReference>
<dbReference type="EMBL" id="JACBZS010000001">
    <property type="protein sequence ID" value="NYI70574.1"/>
    <property type="molecule type" value="Genomic_DNA"/>
</dbReference>
<comment type="subcellular location">
    <subcellularLocation>
        <location evidence="1">Membrane</location>
        <topology evidence="1">Multi-pass membrane protein</topology>
    </subcellularLocation>
</comment>
<evidence type="ECO:0000256" key="6">
    <source>
        <dbReference type="SAM" id="MobiDB-lite"/>
    </source>
</evidence>
<feature type="transmembrane region" description="Helical" evidence="7">
    <location>
        <begin position="446"/>
        <end position="465"/>
    </location>
</feature>
<keyword evidence="3 7" id="KW-0812">Transmembrane</keyword>
<dbReference type="Proteomes" id="UP000527616">
    <property type="component" value="Unassembled WGS sequence"/>
</dbReference>
<dbReference type="AlphaFoldDB" id="A0A7Z0D7Z0"/>
<dbReference type="Gene3D" id="1.20.1250.20">
    <property type="entry name" value="MFS general substrate transporter like domains"/>
    <property type="match status" value="1"/>
</dbReference>
<accession>A0A7Z0D7Z0</accession>
<feature type="transmembrane region" description="Helical" evidence="7">
    <location>
        <begin position="405"/>
        <end position="426"/>
    </location>
</feature>
<dbReference type="PANTHER" id="PTHR23515">
    <property type="entry name" value="HIGH-AFFINITY NITRATE TRANSPORTER 2.3"/>
    <property type="match status" value="1"/>
</dbReference>
<evidence type="ECO:0000256" key="4">
    <source>
        <dbReference type="ARBA" id="ARBA00022989"/>
    </source>
</evidence>
<feature type="transmembrane region" description="Helical" evidence="7">
    <location>
        <begin position="61"/>
        <end position="81"/>
    </location>
</feature>
<feature type="region of interest" description="Disordered" evidence="6">
    <location>
        <begin position="1"/>
        <end position="29"/>
    </location>
</feature>
<name>A0A7Z0D7Z0_9ACTN</name>
<dbReference type="InterPro" id="IPR044772">
    <property type="entry name" value="NO3_transporter"/>
</dbReference>
<dbReference type="SUPFAM" id="SSF103473">
    <property type="entry name" value="MFS general substrate transporter"/>
    <property type="match status" value="1"/>
</dbReference>
<feature type="compositionally biased region" description="Low complexity" evidence="6">
    <location>
        <begin position="17"/>
        <end position="29"/>
    </location>
</feature>
<feature type="transmembrane region" description="Helical" evidence="7">
    <location>
        <begin position="205"/>
        <end position="227"/>
    </location>
</feature>
<feature type="transmembrane region" description="Helical" evidence="7">
    <location>
        <begin position="362"/>
        <end position="384"/>
    </location>
</feature>
<evidence type="ECO:0000313" key="8">
    <source>
        <dbReference type="EMBL" id="NYI70574.1"/>
    </source>
</evidence>
<evidence type="ECO:0000256" key="3">
    <source>
        <dbReference type="ARBA" id="ARBA00022692"/>
    </source>
</evidence>
<dbReference type="CDD" id="cd17341">
    <property type="entry name" value="MFS_NRT2_like"/>
    <property type="match status" value="1"/>
</dbReference>
<feature type="transmembrane region" description="Helical" evidence="7">
    <location>
        <begin position="333"/>
        <end position="356"/>
    </location>
</feature>
<dbReference type="InterPro" id="IPR011701">
    <property type="entry name" value="MFS"/>
</dbReference>
<keyword evidence="5 7" id="KW-0472">Membrane</keyword>
<feature type="transmembrane region" description="Helical" evidence="7">
    <location>
        <begin position="307"/>
        <end position="326"/>
    </location>
</feature>
<organism evidence="8 9">
    <name type="scientific">Naumannella cuiyingiana</name>
    <dbReference type="NCBI Taxonomy" id="1347891"/>
    <lineage>
        <taxon>Bacteria</taxon>
        <taxon>Bacillati</taxon>
        <taxon>Actinomycetota</taxon>
        <taxon>Actinomycetes</taxon>
        <taxon>Propionibacteriales</taxon>
        <taxon>Propionibacteriaceae</taxon>
        <taxon>Naumannella</taxon>
    </lineage>
</organism>
<comment type="similarity">
    <text evidence="2">Belongs to the major facilitator superfamily. Nitrate/nitrite porter (TC 2.A.1.8) family.</text>
</comment>
<keyword evidence="9" id="KW-1185">Reference proteome</keyword>
<evidence type="ECO:0000256" key="5">
    <source>
        <dbReference type="ARBA" id="ARBA00023136"/>
    </source>
</evidence>
<evidence type="ECO:0000256" key="7">
    <source>
        <dbReference type="SAM" id="Phobius"/>
    </source>
</evidence>
<sequence length="473" mass="48647">MTTTQSPDVTPDVAPEATTSAGASAARTGLRGAPGRWLHGWDPENRAQWDGGGRAIARRNLWLSIFAEFLGFGVFALWGIAVPMLAAWGYTGPLALSNAEQFWLVSIPILVGATMRIPYTFAVPLVGGRNWTVISALLLLAPTVGLALAVSAHAPFPVLLVVAALAGFGGGNFASSMTNISFFYPAAEKGAALGLNAAGGNLGTAAVQFTAPLVVLIGATTMSAGATVPNLPAVGWVFAPFVLLAAMLAWRFMDNVADAKADPKSFAAAVRRPQTWLLSLLYIGTFGSFIGFAGAFPKLLTDAFPEASLKIAFLGALVGSLSRPLGGIVADRVGGWVITVISFAGMALGAGGAIFALQAGSLAAFMISFVCLFVFTGIGNGSIYRMIPAVFAATEPDRSPAGRLATLRLTGGAIGIVGAIGAYGGFVIPQGFSLSMALSGGSIVPALLAIIGVYLIFGILTWRLYGRGFGARI</sequence>
<reference evidence="8 9" key="1">
    <citation type="submission" date="2020-07" db="EMBL/GenBank/DDBJ databases">
        <title>Sequencing the genomes of 1000 actinobacteria strains.</title>
        <authorList>
            <person name="Klenk H.-P."/>
        </authorList>
    </citation>
    <scope>NUCLEOTIDE SEQUENCE [LARGE SCALE GENOMIC DNA]</scope>
    <source>
        <strain evidence="8 9">DSM 103164</strain>
    </source>
</reference>
<protein>
    <submittedName>
        <fullName evidence="8">NNP family nitrate/nitrite transporter-like MFS transporter</fullName>
    </submittedName>
</protein>
<feature type="transmembrane region" description="Helical" evidence="7">
    <location>
        <begin position="274"/>
        <end position="295"/>
    </location>
</feature>
<feature type="transmembrane region" description="Helical" evidence="7">
    <location>
        <begin position="158"/>
        <end position="184"/>
    </location>
</feature>
<evidence type="ECO:0000313" key="9">
    <source>
        <dbReference type="Proteomes" id="UP000527616"/>
    </source>
</evidence>
<comment type="caution">
    <text evidence="8">The sequence shown here is derived from an EMBL/GenBank/DDBJ whole genome shotgun (WGS) entry which is preliminary data.</text>
</comment>
<keyword evidence="4 7" id="KW-1133">Transmembrane helix</keyword>
<gene>
    <name evidence="8" type="ORF">GGQ54_001134</name>
</gene>
<proteinExistence type="inferred from homology"/>
<feature type="transmembrane region" description="Helical" evidence="7">
    <location>
        <begin position="233"/>
        <end position="253"/>
    </location>
</feature>
<dbReference type="InterPro" id="IPR036259">
    <property type="entry name" value="MFS_trans_sf"/>
</dbReference>